<dbReference type="InterPro" id="IPR006119">
    <property type="entry name" value="Resolv_N"/>
</dbReference>
<dbReference type="AlphaFoldDB" id="A0A326TPW2"/>
<organism evidence="2 3">
    <name type="scientific">Thermosporothrix hazakensis</name>
    <dbReference type="NCBI Taxonomy" id="644383"/>
    <lineage>
        <taxon>Bacteria</taxon>
        <taxon>Bacillati</taxon>
        <taxon>Chloroflexota</taxon>
        <taxon>Ktedonobacteria</taxon>
        <taxon>Ktedonobacterales</taxon>
        <taxon>Thermosporotrichaceae</taxon>
        <taxon>Thermosporothrix</taxon>
    </lineage>
</organism>
<keyword evidence="3" id="KW-1185">Reference proteome</keyword>
<evidence type="ECO:0000313" key="3">
    <source>
        <dbReference type="Proteomes" id="UP000248806"/>
    </source>
</evidence>
<dbReference type="GO" id="GO:0003677">
    <property type="term" value="F:DNA binding"/>
    <property type="evidence" value="ECO:0007669"/>
    <property type="project" value="InterPro"/>
</dbReference>
<dbReference type="InterPro" id="IPR048046">
    <property type="entry name" value="Transpos_IS607"/>
</dbReference>
<dbReference type="SUPFAM" id="SSF53041">
    <property type="entry name" value="Resolvase-like"/>
    <property type="match status" value="1"/>
</dbReference>
<evidence type="ECO:0000259" key="1">
    <source>
        <dbReference type="PROSITE" id="PS51736"/>
    </source>
</evidence>
<dbReference type="GO" id="GO:0000150">
    <property type="term" value="F:DNA strand exchange activity"/>
    <property type="evidence" value="ECO:0007669"/>
    <property type="project" value="InterPro"/>
</dbReference>
<dbReference type="PROSITE" id="PS51736">
    <property type="entry name" value="RECOMBINASES_3"/>
    <property type="match status" value="1"/>
</dbReference>
<feature type="domain" description="Resolvase/invertase-type recombinase catalytic" evidence="1">
    <location>
        <begin position="1"/>
        <end position="101"/>
    </location>
</feature>
<dbReference type="NCBIfam" id="NF033518">
    <property type="entry name" value="transpos_IS607"/>
    <property type="match status" value="1"/>
</dbReference>
<dbReference type="PANTHER" id="PTHR36172">
    <property type="match status" value="1"/>
</dbReference>
<dbReference type="PANTHER" id="PTHR36172:SF1">
    <property type="entry name" value="RESOLVASE-RELATED"/>
    <property type="match status" value="1"/>
</dbReference>
<evidence type="ECO:0000313" key="2">
    <source>
        <dbReference type="EMBL" id="PZW18037.1"/>
    </source>
</evidence>
<name>A0A326TPW2_THEHA</name>
<dbReference type="InterPro" id="IPR051491">
    <property type="entry name" value="Recombinase/Transposase-rel"/>
</dbReference>
<proteinExistence type="predicted"/>
<dbReference type="Gene3D" id="3.40.50.1390">
    <property type="entry name" value="Resolvase, N-terminal catalytic domain"/>
    <property type="match status" value="1"/>
</dbReference>
<comment type="caution">
    <text evidence="2">The sequence shown here is derived from an EMBL/GenBank/DDBJ whole genome shotgun (WGS) entry which is preliminary data.</text>
</comment>
<dbReference type="Gene3D" id="1.10.287.2170">
    <property type="match status" value="1"/>
</dbReference>
<reference evidence="2 3" key="1">
    <citation type="submission" date="2018-06" db="EMBL/GenBank/DDBJ databases">
        <title>Genomic Encyclopedia of Archaeal and Bacterial Type Strains, Phase II (KMG-II): from individual species to whole genera.</title>
        <authorList>
            <person name="Goeker M."/>
        </authorList>
    </citation>
    <scope>NUCLEOTIDE SEQUENCE [LARGE SCALE GENOMIC DNA]</scope>
    <source>
        <strain evidence="2 3">ATCC BAA-1881</strain>
    </source>
</reference>
<accession>A0A326TPW2</accession>
<dbReference type="InterPro" id="IPR036162">
    <property type="entry name" value="Resolvase-like_N_sf"/>
</dbReference>
<dbReference type="Proteomes" id="UP000248806">
    <property type="component" value="Unassembled WGS sequence"/>
</dbReference>
<protein>
    <submittedName>
        <fullName evidence="2">Resolvase-like protein</fullName>
    </submittedName>
</protein>
<dbReference type="EMBL" id="QKUF01000066">
    <property type="protein sequence ID" value="PZW18037.1"/>
    <property type="molecule type" value="Genomic_DNA"/>
</dbReference>
<dbReference type="Pfam" id="PF00239">
    <property type="entry name" value="Resolvase"/>
    <property type="match status" value="1"/>
</dbReference>
<sequence length="106" mass="12263">MSDLASGLNNNRPKLLKLLTDLSITVVVVEHRDRLTRFGFTYIEQLMQTQGRRIEVIFPSDTDTDLVDDFIAIITSMASRIYGRRTSKRRAEKIKQCVEQAMKEEE</sequence>
<gene>
    <name evidence="2" type="ORF">EI42_06407</name>
</gene>